<dbReference type="PROSITE" id="PS51162">
    <property type="entry name" value="THYROGLOBULIN_1_2"/>
    <property type="match status" value="2"/>
</dbReference>
<accession>A0ABR1DY54</accession>
<gene>
    <name evidence="5" type="primary">Necator_chrV.g18214</name>
    <name evidence="5" type="ORF">RB195_013423</name>
</gene>
<dbReference type="InterPro" id="IPR002223">
    <property type="entry name" value="Kunitz_BPTI"/>
</dbReference>
<dbReference type="EMBL" id="JAVFWL010000005">
    <property type="protein sequence ID" value="KAK6754406.1"/>
    <property type="molecule type" value="Genomic_DNA"/>
</dbReference>
<dbReference type="CDD" id="cd00191">
    <property type="entry name" value="TY"/>
    <property type="match status" value="1"/>
</dbReference>
<evidence type="ECO:0008006" key="7">
    <source>
        <dbReference type="Google" id="ProtNLM"/>
    </source>
</evidence>
<evidence type="ECO:0000313" key="5">
    <source>
        <dbReference type="EMBL" id="KAK6754406.1"/>
    </source>
</evidence>
<evidence type="ECO:0000259" key="4">
    <source>
        <dbReference type="PROSITE" id="PS51162"/>
    </source>
</evidence>
<keyword evidence="6" id="KW-1185">Reference proteome</keyword>
<feature type="disulfide bond" evidence="2">
    <location>
        <begin position="154"/>
        <end position="161"/>
    </location>
</feature>
<dbReference type="SMART" id="SM00211">
    <property type="entry name" value="TY"/>
    <property type="match status" value="2"/>
</dbReference>
<dbReference type="InterPro" id="IPR036857">
    <property type="entry name" value="Thyroglobulin_1_sf"/>
</dbReference>
<dbReference type="Pfam" id="PF00014">
    <property type="entry name" value="Kunitz_BPTI"/>
    <property type="match status" value="1"/>
</dbReference>
<dbReference type="InterPro" id="IPR052861">
    <property type="entry name" value="BPTI/Kunitz_domain"/>
</dbReference>
<dbReference type="InterPro" id="IPR000716">
    <property type="entry name" value="Thyroglobulin_1"/>
</dbReference>
<comment type="caution">
    <text evidence="5">The sequence shown here is derived from an EMBL/GenBank/DDBJ whole genome shotgun (WGS) entry which is preliminary data.</text>
</comment>
<evidence type="ECO:0000256" key="1">
    <source>
        <dbReference type="ARBA" id="ARBA00023157"/>
    </source>
</evidence>
<feature type="domain" description="Thyroglobulin type-1" evidence="4">
    <location>
        <begin position="117"/>
        <end position="187"/>
    </location>
</feature>
<evidence type="ECO:0000259" key="3">
    <source>
        <dbReference type="PROSITE" id="PS50279"/>
    </source>
</evidence>
<dbReference type="SUPFAM" id="SSF57610">
    <property type="entry name" value="Thyroglobulin type-1 domain"/>
    <property type="match status" value="2"/>
</dbReference>
<organism evidence="5 6">
    <name type="scientific">Necator americanus</name>
    <name type="common">Human hookworm</name>
    <dbReference type="NCBI Taxonomy" id="51031"/>
    <lineage>
        <taxon>Eukaryota</taxon>
        <taxon>Metazoa</taxon>
        <taxon>Ecdysozoa</taxon>
        <taxon>Nematoda</taxon>
        <taxon>Chromadorea</taxon>
        <taxon>Rhabditida</taxon>
        <taxon>Rhabditina</taxon>
        <taxon>Rhabditomorpha</taxon>
        <taxon>Strongyloidea</taxon>
        <taxon>Ancylostomatidae</taxon>
        <taxon>Bunostominae</taxon>
        <taxon>Necator</taxon>
    </lineage>
</organism>
<dbReference type="Gene3D" id="4.10.800.10">
    <property type="entry name" value="Thyroglobulin type-1"/>
    <property type="match status" value="2"/>
</dbReference>
<dbReference type="PANTHER" id="PTHR47248">
    <property type="entry name" value="PROTEIN CBG06772"/>
    <property type="match status" value="1"/>
</dbReference>
<comment type="caution">
    <text evidence="2">Lacks conserved residue(s) required for the propagation of feature annotation.</text>
</comment>
<sequence length="440" mass="48339">MPMFAGSLHRPRRNVGTPLVLTSSVLAANQMTNTRVSPFILLFFAYFGVQSCFSAGKNPVLPKTGPCVLNDDGMKCTENGYYETVQCDARGCFCVSAHNGFAAYDTRTESNKIAPKCSNCHNVLKNLFAAGSPPVDTAIPKCDMSLGNYEPMQCDAKQVWCYCVDPVTGKELPNTRKRKEKNQRIRCDNTDFSLDPGQFPSTEGISGEQERYPVAQESCKLDRNRGTACRNATRSVRYFFDYKTFACLAFEYLGCGGNANNHRTSSECSSACLLPDLSGCSGMYPAARGPNGQAMTCGPPGMMMSQIGPADGCPKDHKCVMGAFFGFCCNKANEDRYNAAYHPVLYIVELFIFYEMGERQEKKGGWESRLETGLVNTATGYSPSTPTITVFWCNQRISLHKPTQRCLNNTLCSFSSSLFLFLEASSRPIALRISTGSTAP</sequence>
<evidence type="ECO:0000256" key="2">
    <source>
        <dbReference type="PROSITE-ProRule" id="PRU00500"/>
    </source>
</evidence>
<dbReference type="InterPro" id="IPR036880">
    <property type="entry name" value="Kunitz_BPTI_sf"/>
</dbReference>
<keyword evidence="1 2" id="KW-1015">Disulfide bond</keyword>
<reference evidence="5 6" key="1">
    <citation type="submission" date="2023-08" db="EMBL/GenBank/DDBJ databases">
        <title>A Necator americanus chromosomal reference genome.</title>
        <authorList>
            <person name="Ilik V."/>
            <person name="Petrzelkova K.J."/>
            <person name="Pardy F."/>
            <person name="Fuh T."/>
            <person name="Niatou-Singa F.S."/>
            <person name="Gouil Q."/>
            <person name="Baker L."/>
            <person name="Ritchie M.E."/>
            <person name="Jex A.R."/>
            <person name="Gazzola D."/>
            <person name="Li H."/>
            <person name="Toshio Fujiwara R."/>
            <person name="Zhan B."/>
            <person name="Aroian R.V."/>
            <person name="Pafco B."/>
            <person name="Schwarz E.M."/>
        </authorList>
    </citation>
    <scope>NUCLEOTIDE SEQUENCE [LARGE SCALE GENOMIC DNA]</scope>
    <source>
        <strain evidence="5 6">Aroian</strain>
        <tissue evidence="5">Whole animal</tissue>
    </source>
</reference>
<dbReference type="SUPFAM" id="SSF57362">
    <property type="entry name" value="BPTI-like"/>
    <property type="match status" value="1"/>
</dbReference>
<dbReference type="Proteomes" id="UP001303046">
    <property type="component" value="Unassembled WGS sequence"/>
</dbReference>
<dbReference type="PANTHER" id="PTHR47248:SF7">
    <property type="entry name" value="BPTI_KUNITZ INHIBITOR DOMAIN-CONTAINING PROTEIN"/>
    <property type="match status" value="1"/>
</dbReference>
<name>A0ABR1DY54_NECAM</name>
<dbReference type="PROSITE" id="PS50279">
    <property type="entry name" value="BPTI_KUNITZ_2"/>
    <property type="match status" value="1"/>
</dbReference>
<dbReference type="Pfam" id="PF00086">
    <property type="entry name" value="Thyroglobulin_1"/>
    <property type="match status" value="2"/>
</dbReference>
<dbReference type="Gene3D" id="4.10.410.10">
    <property type="entry name" value="Pancreatic trypsin inhibitor Kunitz domain"/>
    <property type="match status" value="1"/>
</dbReference>
<proteinExistence type="predicted"/>
<dbReference type="SMART" id="SM00131">
    <property type="entry name" value="KU"/>
    <property type="match status" value="1"/>
</dbReference>
<feature type="domain" description="Thyroglobulin type-1" evidence="4">
    <location>
        <begin position="64"/>
        <end position="115"/>
    </location>
</feature>
<protein>
    <recommendedName>
        <fullName evidence="7">Kunitz/Bovine pancreatic trypsin inhibitor domain protein</fullName>
    </recommendedName>
</protein>
<evidence type="ECO:0000313" key="6">
    <source>
        <dbReference type="Proteomes" id="UP001303046"/>
    </source>
</evidence>
<feature type="domain" description="BPTI/Kunitz inhibitor" evidence="3">
    <location>
        <begin position="219"/>
        <end position="272"/>
    </location>
</feature>